<evidence type="ECO:0000313" key="2">
    <source>
        <dbReference type="Proteomes" id="UP000008005"/>
    </source>
</evidence>
<protein>
    <submittedName>
        <fullName evidence="1">Uncharacterized protein</fullName>
    </submittedName>
</protein>
<dbReference type="Proteomes" id="UP000008005">
    <property type="component" value="Plasmid pMCE_3"/>
</dbReference>
<reference evidence="2" key="1">
    <citation type="submission" date="2012-02" db="EMBL/GenBank/DDBJ databases">
        <title>Complete genome sequence of Candidatus Rickettsia amblyommii strain GAT-30V.</title>
        <authorList>
            <person name="Johnson S.L."/>
            <person name="Munk A.C."/>
            <person name="Han S."/>
            <person name="Bruce D.C."/>
            <person name="Dasch G.A."/>
        </authorList>
    </citation>
    <scope>NUCLEOTIDE SEQUENCE [LARGE SCALE GENOMIC DNA]</scope>
    <source>
        <strain evidence="2">GAT-30V</strain>
        <plasmid evidence="2">pMCE_3</plasmid>
    </source>
</reference>
<proteinExistence type="predicted"/>
<accession>H8K6D6</accession>
<dbReference type="HOGENOM" id="CLU_2883042_0_0_5"/>
<keyword evidence="1" id="KW-0614">Plasmid</keyword>
<name>H8K6D6_RICAG</name>
<dbReference type="KEGG" id="ram:MCE_08650"/>
<dbReference type="EMBL" id="CP003337">
    <property type="protein sequence ID" value="AFC70447.1"/>
    <property type="molecule type" value="Genomic_DNA"/>
</dbReference>
<geneLocation type="plasmid" evidence="1 2">
    <name>pMCE_3</name>
</geneLocation>
<gene>
    <name evidence="1" type="ordered locus">MCE_08650</name>
</gene>
<evidence type="ECO:0000313" key="1">
    <source>
        <dbReference type="EMBL" id="AFC70447.1"/>
    </source>
</evidence>
<organism evidence="1 2">
    <name type="scientific">Rickettsia amblyommatis (strain GAT-30V)</name>
    <name type="common">Rickettsia amblyommii</name>
    <dbReference type="NCBI Taxonomy" id="1105111"/>
    <lineage>
        <taxon>Bacteria</taxon>
        <taxon>Pseudomonadati</taxon>
        <taxon>Pseudomonadota</taxon>
        <taxon>Alphaproteobacteria</taxon>
        <taxon>Rickettsiales</taxon>
        <taxon>Rickettsiaceae</taxon>
        <taxon>Rickettsieae</taxon>
        <taxon>Rickettsia</taxon>
        <taxon>spotted fever group</taxon>
    </lineage>
</organism>
<sequence>MFMNNKLNIAAANQELILTIHNLVLKERNKEDNRQIEIVSNNIIQNITDHNNQDRSCDIYKCW</sequence>
<dbReference type="AlphaFoldDB" id="H8K6D6"/>